<dbReference type="InterPro" id="IPR024516">
    <property type="entry name" value="Mce_C"/>
</dbReference>
<dbReference type="NCBIfam" id="TIGR00996">
    <property type="entry name" value="Mtu_fam_mce"/>
    <property type="match status" value="1"/>
</dbReference>
<dbReference type="InterPro" id="IPR003399">
    <property type="entry name" value="Mce/MlaD"/>
</dbReference>
<protein>
    <submittedName>
        <fullName evidence="4">MCE family protein</fullName>
    </submittedName>
</protein>
<evidence type="ECO:0000313" key="5">
    <source>
        <dbReference type="Proteomes" id="UP001596072"/>
    </source>
</evidence>
<evidence type="ECO:0000259" key="3">
    <source>
        <dbReference type="Pfam" id="PF11887"/>
    </source>
</evidence>
<dbReference type="RefSeq" id="WP_136430817.1">
    <property type="nucleotide sequence ID" value="NZ_JBHSNS010000016.1"/>
</dbReference>
<dbReference type="Proteomes" id="UP001596072">
    <property type="component" value="Unassembled WGS sequence"/>
</dbReference>
<feature type="domain" description="Mce/MlaD" evidence="2">
    <location>
        <begin position="44"/>
        <end position="118"/>
    </location>
</feature>
<dbReference type="Pfam" id="PF02470">
    <property type="entry name" value="MlaD"/>
    <property type="match status" value="1"/>
</dbReference>
<organism evidence="4 5">
    <name type="scientific">Nocardioides vastitatis</name>
    <dbReference type="NCBI Taxonomy" id="2568655"/>
    <lineage>
        <taxon>Bacteria</taxon>
        <taxon>Bacillati</taxon>
        <taxon>Actinomycetota</taxon>
        <taxon>Actinomycetes</taxon>
        <taxon>Propionibacteriales</taxon>
        <taxon>Nocardioidaceae</taxon>
        <taxon>Nocardioides</taxon>
    </lineage>
</organism>
<dbReference type="InterPro" id="IPR005693">
    <property type="entry name" value="Mce"/>
</dbReference>
<proteinExistence type="predicted"/>
<dbReference type="Pfam" id="PF11887">
    <property type="entry name" value="Mce4_CUP1"/>
    <property type="match status" value="1"/>
</dbReference>
<sequence length="397" mass="42196">MSVRRDRVLSRLAAGCVVGALTSSGCAIQPNDHTLPGQTAVGDDGYTVTVRFDQIENLVPNSTVLKDNVVIGTVASIDTADWEAVVELRLLHDTPLSKDAVFSIGQKTLLGAQYVEVVVPPKPSESKLADGDVVPVEQTGTYPATEQVLGAVALLLNNGGLSQISTITGELSTAFKGRVPDTRGLIRHAKELLAVLDSNRDEIVSALEALDSLSAGLRNDQDLLFDAIDRINPGLRVLEEERERLVNAVTDTSRTSNRAVRVVQASEPALLANLDALGPILTNLGRVSESLPEALKMGLTIPWPAMTTRDAIRGDYFNQFTTLDLRDSTLADTWLGGLPPALQAGDPIEDPLTLTEDDDDPGGGLGDDLDDLLLPGPDRDRDNADPSGCLLSALGLC</sequence>
<dbReference type="InterPro" id="IPR052336">
    <property type="entry name" value="MlaD_Phospholipid_Transporter"/>
</dbReference>
<feature type="region of interest" description="Disordered" evidence="1">
    <location>
        <begin position="341"/>
        <end position="385"/>
    </location>
</feature>
<accession>A0ABW0ZN70</accession>
<gene>
    <name evidence="4" type="ORF">ACFPQB_21475</name>
</gene>
<reference evidence="5" key="1">
    <citation type="journal article" date="2019" name="Int. J. Syst. Evol. Microbiol.">
        <title>The Global Catalogue of Microorganisms (GCM) 10K type strain sequencing project: providing services to taxonomists for standard genome sequencing and annotation.</title>
        <authorList>
            <consortium name="The Broad Institute Genomics Platform"/>
            <consortium name="The Broad Institute Genome Sequencing Center for Infectious Disease"/>
            <person name="Wu L."/>
            <person name="Ma J."/>
        </authorList>
    </citation>
    <scope>NUCLEOTIDE SEQUENCE [LARGE SCALE GENOMIC DNA]</scope>
    <source>
        <strain evidence="5">YIM 94188</strain>
    </source>
</reference>
<feature type="compositionally biased region" description="Acidic residues" evidence="1">
    <location>
        <begin position="355"/>
        <end position="371"/>
    </location>
</feature>
<dbReference type="PANTHER" id="PTHR33371:SF15">
    <property type="entry name" value="LIPOPROTEIN LPRN"/>
    <property type="match status" value="1"/>
</dbReference>
<evidence type="ECO:0000313" key="4">
    <source>
        <dbReference type="EMBL" id="MFC5731497.1"/>
    </source>
</evidence>
<name>A0ABW0ZN70_9ACTN</name>
<keyword evidence="5" id="KW-1185">Reference proteome</keyword>
<dbReference type="EMBL" id="JBHSNS010000016">
    <property type="protein sequence ID" value="MFC5731497.1"/>
    <property type="molecule type" value="Genomic_DNA"/>
</dbReference>
<evidence type="ECO:0000256" key="1">
    <source>
        <dbReference type="SAM" id="MobiDB-lite"/>
    </source>
</evidence>
<dbReference type="PROSITE" id="PS51257">
    <property type="entry name" value="PROKAR_LIPOPROTEIN"/>
    <property type="match status" value="1"/>
</dbReference>
<dbReference type="PANTHER" id="PTHR33371">
    <property type="entry name" value="INTERMEMBRANE PHOSPHOLIPID TRANSPORT SYSTEM BINDING PROTEIN MLAD-RELATED"/>
    <property type="match status" value="1"/>
</dbReference>
<evidence type="ECO:0000259" key="2">
    <source>
        <dbReference type="Pfam" id="PF02470"/>
    </source>
</evidence>
<feature type="domain" description="Mammalian cell entry C-terminal" evidence="3">
    <location>
        <begin position="125"/>
        <end position="296"/>
    </location>
</feature>
<comment type="caution">
    <text evidence="4">The sequence shown here is derived from an EMBL/GenBank/DDBJ whole genome shotgun (WGS) entry which is preliminary data.</text>
</comment>